<keyword evidence="2" id="KW-0325">Glycoprotein</keyword>
<dbReference type="PANTHER" id="PTHR10680:SF28">
    <property type="entry name" value="SMP-30_GLUCONOLACTONASE_LRE-LIKE REGION DOMAIN-CONTAINING PROTEIN"/>
    <property type="match status" value="1"/>
</dbReference>
<evidence type="ECO:0000313" key="3">
    <source>
        <dbReference type="EMBL" id="MFC5405861.1"/>
    </source>
</evidence>
<dbReference type="SUPFAM" id="SSF101898">
    <property type="entry name" value="NHL repeat"/>
    <property type="match status" value="1"/>
</dbReference>
<organism evidence="3 4">
    <name type="scientific">Cohnella soli</name>
    <dbReference type="NCBI Taxonomy" id="425005"/>
    <lineage>
        <taxon>Bacteria</taxon>
        <taxon>Bacillati</taxon>
        <taxon>Bacillota</taxon>
        <taxon>Bacilli</taxon>
        <taxon>Bacillales</taxon>
        <taxon>Paenibacillaceae</taxon>
        <taxon>Cohnella</taxon>
    </lineage>
</organism>
<reference evidence="4" key="1">
    <citation type="journal article" date="2019" name="Int. J. Syst. Evol. Microbiol.">
        <title>The Global Catalogue of Microorganisms (GCM) 10K type strain sequencing project: providing services to taxonomists for standard genome sequencing and annotation.</title>
        <authorList>
            <consortium name="The Broad Institute Genomics Platform"/>
            <consortium name="The Broad Institute Genome Sequencing Center for Infectious Disease"/>
            <person name="Wu L."/>
            <person name="Ma J."/>
        </authorList>
    </citation>
    <scope>NUCLEOTIDE SEQUENCE [LARGE SCALE GENOMIC DNA]</scope>
    <source>
        <strain evidence="4">CGMCC 1.18575</strain>
    </source>
</reference>
<protein>
    <recommendedName>
        <fullName evidence="5">Peptidase</fullName>
    </recommendedName>
</protein>
<evidence type="ECO:0000313" key="4">
    <source>
        <dbReference type="Proteomes" id="UP001596113"/>
    </source>
</evidence>
<dbReference type="InterPro" id="IPR011042">
    <property type="entry name" value="6-blade_b-propeller_TolB-like"/>
</dbReference>
<evidence type="ECO:0008006" key="5">
    <source>
        <dbReference type="Google" id="ProtNLM"/>
    </source>
</evidence>
<accession>A0ABW0HXG1</accession>
<proteinExistence type="predicted"/>
<dbReference type="PANTHER" id="PTHR10680">
    <property type="entry name" value="PEPTIDYL-GLYCINE ALPHA-AMIDATING MONOOXYGENASE"/>
    <property type="match status" value="1"/>
</dbReference>
<evidence type="ECO:0000256" key="2">
    <source>
        <dbReference type="ARBA" id="ARBA00023180"/>
    </source>
</evidence>
<dbReference type="Gene3D" id="2.120.10.30">
    <property type="entry name" value="TolB, C-terminal domain"/>
    <property type="match status" value="2"/>
</dbReference>
<name>A0ABW0HXG1_9BACL</name>
<keyword evidence="1" id="KW-0732">Signal</keyword>
<dbReference type="Proteomes" id="UP001596113">
    <property type="component" value="Unassembled WGS sequence"/>
</dbReference>
<gene>
    <name evidence="3" type="ORF">ACFPOF_24235</name>
</gene>
<evidence type="ECO:0000256" key="1">
    <source>
        <dbReference type="ARBA" id="ARBA00022729"/>
    </source>
</evidence>
<sequence length="308" mass="35432">MPNANSRVIAEPVVDWPHIPETIKLGYTHGIAVDSQDRIFVFNMSEHAIVVLDPEGNYLFSWGEEFARGAHGMHLYRDANGEECLLLTDIERHLVAKYTLDGRELLTFAAPPPSDAYDRPEKFVPTDVHAAPNGDVYVVDGYGQYYVHRYDSQGNWLQSWGGRGSGDGQMQEPHGLWIDTRGTEPSLYVADRRNQRFQRYTLDGKLLHTYNGDYLLPCDLVSDGQYFYIPDLNSRITIADLDFQVLGHFGEQPKHWQDKRWPDIPESEWTADTFVSPHSMCLDRQGHLLVVEWVPRGRITKWKWRLAD</sequence>
<comment type="caution">
    <text evidence="3">The sequence shown here is derived from an EMBL/GenBank/DDBJ whole genome shotgun (WGS) entry which is preliminary data.</text>
</comment>
<keyword evidence="4" id="KW-1185">Reference proteome</keyword>
<dbReference type="RefSeq" id="WP_378137530.1">
    <property type="nucleotide sequence ID" value="NZ_JBHSMI010000052.1"/>
</dbReference>
<dbReference type="EMBL" id="JBHSMI010000052">
    <property type="protein sequence ID" value="MFC5405861.1"/>
    <property type="molecule type" value="Genomic_DNA"/>
</dbReference>